<organism evidence="2">
    <name type="scientific">marine metagenome</name>
    <dbReference type="NCBI Taxonomy" id="408172"/>
    <lineage>
        <taxon>unclassified sequences</taxon>
        <taxon>metagenomes</taxon>
        <taxon>ecological metagenomes</taxon>
    </lineage>
</organism>
<reference evidence="2" key="1">
    <citation type="submission" date="2018-05" db="EMBL/GenBank/DDBJ databases">
        <authorList>
            <person name="Lanie J.A."/>
            <person name="Ng W.-L."/>
            <person name="Kazmierczak K.M."/>
            <person name="Andrzejewski T.M."/>
            <person name="Davidsen T.M."/>
            <person name="Wayne K.J."/>
            <person name="Tettelin H."/>
            <person name="Glass J.I."/>
            <person name="Rusch D."/>
            <person name="Podicherti R."/>
            <person name="Tsui H.-C.T."/>
            <person name="Winkler M.E."/>
        </authorList>
    </citation>
    <scope>NUCLEOTIDE SEQUENCE</scope>
</reference>
<dbReference type="EMBL" id="UINC01005440">
    <property type="protein sequence ID" value="SVA21343.1"/>
    <property type="molecule type" value="Genomic_DNA"/>
</dbReference>
<feature type="non-terminal residue" evidence="2">
    <location>
        <position position="1"/>
    </location>
</feature>
<sequence>VSDVLQALLVTAVASGAGFVWLSLRTLQLDTNAPNRLIAELRLAQIGALLLAFVAGAYIGFAGIANATAGGGGLDIALALGFFVVAASAPTRDPREALIILAIAFVAHAVVDILHRPGVLSVGIVPQWYLIGCAVYNIAIGALCYLPVLRRRS</sequence>
<feature type="transmembrane region" description="Helical" evidence="1">
    <location>
        <begin position="127"/>
        <end position="148"/>
    </location>
</feature>
<feature type="transmembrane region" description="Helical" evidence="1">
    <location>
        <begin position="44"/>
        <end position="65"/>
    </location>
</feature>
<feature type="transmembrane region" description="Helical" evidence="1">
    <location>
        <begin position="71"/>
        <end position="90"/>
    </location>
</feature>
<accession>A0A381U4F2</accession>
<proteinExistence type="predicted"/>
<feature type="transmembrane region" description="Helical" evidence="1">
    <location>
        <begin position="6"/>
        <end position="24"/>
    </location>
</feature>
<evidence type="ECO:0000313" key="2">
    <source>
        <dbReference type="EMBL" id="SVA21343.1"/>
    </source>
</evidence>
<keyword evidence="1" id="KW-0472">Membrane</keyword>
<feature type="transmembrane region" description="Helical" evidence="1">
    <location>
        <begin position="97"/>
        <end position="115"/>
    </location>
</feature>
<name>A0A381U4F2_9ZZZZ</name>
<keyword evidence="1" id="KW-1133">Transmembrane helix</keyword>
<gene>
    <name evidence="2" type="ORF">METZ01_LOCUS74197</name>
</gene>
<dbReference type="AlphaFoldDB" id="A0A381U4F2"/>
<keyword evidence="1" id="KW-0812">Transmembrane</keyword>
<protein>
    <submittedName>
        <fullName evidence="2">Uncharacterized protein</fullName>
    </submittedName>
</protein>
<evidence type="ECO:0000256" key="1">
    <source>
        <dbReference type="SAM" id="Phobius"/>
    </source>
</evidence>